<dbReference type="PANTHER" id="PTHR45856:SF25">
    <property type="entry name" value="FUNGAL LIPASE-LIKE DOMAIN-CONTAINING PROTEIN"/>
    <property type="match status" value="1"/>
</dbReference>
<dbReference type="InterPro" id="IPR029058">
    <property type="entry name" value="AB_hydrolase_fold"/>
</dbReference>
<keyword evidence="1" id="KW-1015">Disulfide bond</keyword>
<name>K5V9W9_PHACS</name>
<evidence type="ECO:0000256" key="5">
    <source>
        <dbReference type="SAM" id="SignalP"/>
    </source>
</evidence>
<sequence length="318" mass="33264">MLSFAFLLSVCALLPLAQAAPVPLFGINFGAGAEANGTPTPVSQSTIDSTLRRPAFFARAAYCSPQSVQTLSCGAPCDVINTIKVLQAGGDEAATPRFFIAQDPDNQSIVVAHQGTDPEELLSDLNDLEVAQVSMNTTLFPSAAQGSLVHDGFQQTQGRTADLVLSTVKSALASTGYTNVLVTGHSLGAAVATLDAIMLRMQLPSNVGVDSVVFGLPRVGNQQFANMIDSMLPSFSHVTNQKDPVPIVPPQDLSFQHPEGELHITSVDSSGNDTTMVACPGQENKNCSDTNSLLDATVDNHLGPYFDDISFGGAACPA</sequence>
<proteinExistence type="inferred from homology"/>
<dbReference type="InterPro" id="IPR051218">
    <property type="entry name" value="Sec_MonoDiacylglyc_Lipase"/>
</dbReference>
<dbReference type="HOGENOM" id="CLU_032957_9_0_1"/>
<evidence type="ECO:0000259" key="6">
    <source>
        <dbReference type="Pfam" id="PF01764"/>
    </source>
</evidence>
<dbReference type="InterPro" id="IPR002921">
    <property type="entry name" value="Fungal_lipase-type"/>
</dbReference>
<reference evidence="7 8" key="1">
    <citation type="journal article" date="2012" name="BMC Genomics">
        <title>Comparative genomics of the white-rot fungi, Phanerochaete carnosa and P. chrysosporium, to elucidate the genetic basis of the distinct wood types they colonize.</title>
        <authorList>
            <person name="Suzuki H."/>
            <person name="MacDonald J."/>
            <person name="Syed K."/>
            <person name="Salamov A."/>
            <person name="Hori C."/>
            <person name="Aerts A."/>
            <person name="Henrissat B."/>
            <person name="Wiebenga A."/>
            <person name="vanKuyk P.A."/>
            <person name="Barry K."/>
            <person name="Lindquist E."/>
            <person name="LaButti K."/>
            <person name="Lapidus A."/>
            <person name="Lucas S."/>
            <person name="Coutinho P."/>
            <person name="Gong Y."/>
            <person name="Samejima M."/>
            <person name="Mahadevan R."/>
            <person name="Abou-Zaid M."/>
            <person name="de Vries R.P."/>
            <person name="Igarashi K."/>
            <person name="Yadav J.S."/>
            <person name="Grigoriev I.V."/>
            <person name="Master E.R."/>
        </authorList>
    </citation>
    <scope>NUCLEOTIDE SEQUENCE [LARGE SCALE GENOMIC DNA]</scope>
    <source>
        <strain evidence="7 8">HHB-10118-sp</strain>
    </source>
</reference>
<dbReference type="EMBL" id="JH930469">
    <property type="protein sequence ID" value="EKM59656.1"/>
    <property type="molecule type" value="Genomic_DNA"/>
</dbReference>
<dbReference type="InParanoid" id="K5V9W9"/>
<evidence type="ECO:0000256" key="3">
    <source>
        <dbReference type="ARBA" id="ARBA00047591"/>
    </source>
</evidence>
<dbReference type="RefSeq" id="XP_007392214.1">
    <property type="nucleotide sequence ID" value="XM_007392152.1"/>
</dbReference>
<evidence type="ECO:0000313" key="8">
    <source>
        <dbReference type="Proteomes" id="UP000008370"/>
    </source>
</evidence>
<evidence type="ECO:0000256" key="1">
    <source>
        <dbReference type="ARBA" id="ARBA00023157"/>
    </source>
</evidence>
<dbReference type="GO" id="GO:0006629">
    <property type="term" value="P:lipid metabolic process"/>
    <property type="evidence" value="ECO:0007669"/>
    <property type="project" value="InterPro"/>
</dbReference>
<dbReference type="PANTHER" id="PTHR45856">
    <property type="entry name" value="ALPHA/BETA-HYDROLASES SUPERFAMILY PROTEIN"/>
    <property type="match status" value="1"/>
</dbReference>
<dbReference type="SUPFAM" id="SSF53474">
    <property type="entry name" value="alpha/beta-Hydrolases"/>
    <property type="match status" value="1"/>
</dbReference>
<dbReference type="CDD" id="cd00519">
    <property type="entry name" value="Lipase_3"/>
    <property type="match status" value="1"/>
</dbReference>
<comment type="catalytic activity">
    <reaction evidence="3">
        <text>a diacylglycerol + H2O = a monoacylglycerol + a fatty acid + H(+)</text>
        <dbReference type="Rhea" id="RHEA:32731"/>
        <dbReference type="ChEBI" id="CHEBI:15377"/>
        <dbReference type="ChEBI" id="CHEBI:15378"/>
        <dbReference type="ChEBI" id="CHEBI:17408"/>
        <dbReference type="ChEBI" id="CHEBI:18035"/>
        <dbReference type="ChEBI" id="CHEBI:28868"/>
    </reaction>
</comment>
<organism evidence="7 8">
    <name type="scientific">Phanerochaete carnosa (strain HHB-10118-sp)</name>
    <name type="common">White-rot fungus</name>
    <name type="synonym">Peniophora carnosa</name>
    <dbReference type="NCBI Taxonomy" id="650164"/>
    <lineage>
        <taxon>Eukaryota</taxon>
        <taxon>Fungi</taxon>
        <taxon>Dikarya</taxon>
        <taxon>Basidiomycota</taxon>
        <taxon>Agaricomycotina</taxon>
        <taxon>Agaricomycetes</taxon>
        <taxon>Polyporales</taxon>
        <taxon>Phanerochaetaceae</taxon>
        <taxon>Phanerochaete</taxon>
    </lineage>
</organism>
<dbReference type="AlphaFoldDB" id="K5V9W9"/>
<evidence type="ECO:0000256" key="4">
    <source>
        <dbReference type="ARBA" id="ARBA00048461"/>
    </source>
</evidence>
<evidence type="ECO:0000256" key="2">
    <source>
        <dbReference type="ARBA" id="ARBA00043996"/>
    </source>
</evidence>
<keyword evidence="5" id="KW-0732">Signal</keyword>
<dbReference type="Gene3D" id="3.40.50.1820">
    <property type="entry name" value="alpha/beta hydrolase"/>
    <property type="match status" value="1"/>
</dbReference>
<gene>
    <name evidence="7" type="ORF">PHACADRAFT_114705</name>
</gene>
<feature type="signal peptide" evidence="5">
    <location>
        <begin position="1"/>
        <end position="19"/>
    </location>
</feature>
<dbReference type="Pfam" id="PF01764">
    <property type="entry name" value="Lipase_3"/>
    <property type="match status" value="1"/>
</dbReference>
<protein>
    <recommendedName>
        <fullName evidence="6">Fungal lipase-type domain-containing protein</fullName>
    </recommendedName>
</protein>
<dbReference type="KEGG" id="pco:PHACADRAFT_114705"/>
<comment type="catalytic activity">
    <reaction evidence="4">
        <text>a monoacylglycerol + H2O = glycerol + a fatty acid + H(+)</text>
        <dbReference type="Rhea" id="RHEA:15245"/>
        <dbReference type="ChEBI" id="CHEBI:15377"/>
        <dbReference type="ChEBI" id="CHEBI:15378"/>
        <dbReference type="ChEBI" id="CHEBI:17408"/>
        <dbReference type="ChEBI" id="CHEBI:17754"/>
        <dbReference type="ChEBI" id="CHEBI:28868"/>
    </reaction>
</comment>
<feature type="domain" description="Fungal lipase-type" evidence="6">
    <location>
        <begin position="110"/>
        <end position="252"/>
    </location>
</feature>
<dbReference type="OrthoDB" id="426718at2759"/>
<dbReference type="Proteomes" id="UP000008370">
    <property type="component" value="Unassembled WGS sequence"/>
</dbReference>
<dbReference type="GeneID" id="18907719"/>
<comment type="similarity">
    <text evidence="2">Belongs to the AB hydrolase superfamily. Lipase family. Class 3 subfamily.</text>
</comment>
<keyword evidence="8" id="KW-1185">Reference proteome</keyword>
<accession>K5V9W9</accession>
<feature type="chain" id="PRO_5003884537" description="Fungal lipase-type domain-containing protein" evidence="5">
    <location>
        <begin position="20"/>
        <end position="318"/>
    </location>
</feature>
<evidence type="ECO:0000313" key="7">
    <source>
        <dbReference type="EMBL" id="EKM59656.1"/>
    </source>
</evidence>